<dbReference type="Proteomes" id="UP000000238">
    <property type="component" value="Chromosome"/>
</dbReference>
<organism evidence="3 4">
    <name type="scientific">Hahella chejuensis (strain KCTC 2396)</name>
    <dbReference type="NCBI Taxonomy" id="349521"/>
    <lineage>
        <taxon>Bacteria</taxon>
        <taxon>Pseudomonadati</taxon>
        <taxon>Pseudomonadota</taxon>
        <taxon>Gammaproteobacteria</taxon>
        <taxon>Oceanospirillales</taxon>
        <taxon>Hahellaceae</taxon>
        <taxon>Hahella</taxon>
    </lineage>
</organism>
<proteinExistence type="predicted"/>
<keyword evidence="2" id="KW-0732">Signal</keyword>
<feature type="region of interest" description="Disordered" evidence="1">
    <location>
        <begin position="35"/>
        <end position="75"/>
    </location>
</feature>
<dbReference type="EMBL" id="CP000155">
    <property type="protein sequence ID" value="ABC27229.1"/>
    <property type="molecule type" value="Genomic_DNA"/>
</dbReference>
<evidence type="ECO:0000313" key="3">
    <source>
        <dbReference type="EMBL" id="ABC27229.1"/>
    </source>
</evidence>
<feature type="signal peptide" evidence="2">
    <location>
        <begin position="1"/>
        <end position="30"/>
    </location>
</feature>
<dbReference type="PROSITE" id="PS51257">
    <property type="entry name" value="PROKAR_LIPOPROTEIN"/>
    <property type="match status" value="1"/>
</dbReference>
<accession>Q2SQ45</accession>
<evidence type="ECO:0000256" key="2">
    <source>
        <dbReference type="SAM" id="SignalP"/>
    </source>
</evidence>
<reference evidence="3 4" key="1">
    <citation type="journal article" date="2005" name="Nucleic Acids Res.">
        <title>Genomic blueprint of Hahella chejuensis, a marine microbe producing an algicidal agent.</title>
        <authorList>
            <person name="Jeong H."/>
            <person name="Yim J.H."/>
            <person name="Lee C."/>
            <person name="Choi S.-H."/>
            <person name="Park Y.K."/>
            <person name="Yoon S.H."/>
            <person name="Hur C.-G."/>
            <person name="Kang H.-Y."/>
            <person name="Kim D."/>
            <person name="Lee H.H."/>
            <person name="Park K.H."/>
            <person name="Park S.-H."/>
            <person name="Park H.-S."/>
            <person name="Lee H.K."/>
            <person name="Oh T.K."/>
            <person name="Kim J.F."/>
        </authorList>
    </citation>
    <scope>NUCLEOTIDE SEQUENCE [LARGE SCALE GENOMIC DNA]</scope>
    <source>
        <strain evidence="3 4">KCTC 2396</strain>
    </source>
</reference>
<name>Q2SQ45_HAHCH</name>
<feature type="chain" id="PRO_5004215277" evidence="2">
    <location>
        <begin position="31"/>
        <end position="148"/>
    </location>
</feature>
<evidence type="ECO:0000313" key="4">
    <source>
        <dbReference type="Proteomes" id="UP000000238"/>
    </source>
</evidence>
<dbReference type="KEGG" id="hch:HCH_00317"/>
<dbReference type="AlphaFoldDB" id="Q2SQ45"/>
<keyword evidence="4" id="KW-1185">Reference proteome</keyword>
<dbReference type="eggNOG" id="ENOG502ZF9R">
    <property type="taxonomic scope" value="Bacteria"/>
</dbReference>
<dbReference type="HOGENOM" id="CLU_1756263_0_0_6"/>
<sequence>MTGCLPRPYSSCHGKVLPLMLGLALLAGCAGQTTPPVIPEPQAETPTFEDMQPTPEAEAPEPKPPTRKTKPKQKETCVFRPLKGVAEVLETYPRQWLMNFYPGDLEFIYPTPPGTPSPQPGEEFRAIRYKKYSGPCPEEFYELMGPLH</sequence>
<gene>
    <name evidence="3" type="ordered locus">HCH_00317</name>
</gene>
<evidence type="ECO:0000256" key="1">
    <source>
        <dbReference type="SAM" id="MobiDB-lite"/>
    </source>
</evidence>
<protein>
    <submittedName>
        <fullName evidence="3">Uncharacterized protein</fullName>
    </submittedName>
</protein>